<evidence type="ECO:0000313" key="3">
    <source>
        <dbReference type="EMBL" id="GKV29727.1"/>
    </source>
</evidence>
<keyword evidence="4" id="KW-1185">Reference proteome</keyword>
<comment type="caution">
    <text evidence="3">The sequence shown here is derived from an EMBL/GenBank/DDBJ whole genome shotgun (WGS) entry which is preliminary data.</text>
</comment>
<dbReference type="Proteomes" id="UP001054252">
    <property type="component" value="Unassembled WGS sequence"/>
</dbReference>
<keyword evidence="1" id="KW-0472">Membrane</keyword>
<dbReference type="AlphaFoldDB" id="A0AAV5KYN9"/>
<feature type="transmembrane region" description="Helical" evidence="1">
    <location>
        <begin position="109"/>
        <end position="129"/>
    </location>
</feature>
<dbReference type="InterPro" id="IPR026961">
    <property type="entry name" value="PGG_dom"/>
</dbReference>
<name>A0AAV5KYN9_9ROSI</name>
<feature type="transmembrane region" description="Helical" evidence="1">
    <location>
        <begin position="191"/>
        <end position="216"/>
    </location>
</feature>
<dbReference type="Pfam" id="PF13962">
    <property type="entry name" value="PGG"/>
    <property type="match status" value="1"/>
</dbReference>
<feature type="transmembrane region" description="Helical" evidence="1">
    <location>
        <begin position="222"/>
        <end position="241"/>
    </location>
</feature>
<protein>
    <recommendedName>
        <fullName evidence="2">PGG domain-containing protein</fullName>
    </recommendedName>
</protein>
<accession>A0AAV5KYN9</accession>
<evidence type="ECO:0000256" key="1">
    <source>
        <dbReference type="SAM" id="Phobius"/>
    </source>
</evidence>
<proteinExistence type="predicted"/>
<evidence type="ECO:0000259" key="2">
    <source>
        <dbReference type="Pfam" id="PF13962"/>
    </source>
</evidence>
<dbReference type="PANTHER" id="PTHR24177">
    <property type="entry name" value="CASKIN"/>
    <property type="match status" value="1"/>
</dbReference>
<dbReference type="PANTHER" id="PTHR24177:SF329">
    <property type="entry name" value="ANKYRIN REPEAT PROTEIN"/>
    <property type="match status" value="1"/>
</dbReference>
<sequence length="267" mass="29693">MSAIEHCQEEIFSLIYGLDAKDALVTFADKDNNMLHPTGKLAPNSQLSRISGAALQMQRELQWFKEVENIVPHMCKGDLNRDGETPQQVFTRNHKKLVRDGGEWMKQTANSSTIVGALIITIMFAAAFTVPGGNNQHTGFPIFLDTKSFMIFIISDAISLFAASTSVLMFLGILTTRYAEKDFLKSLPTKLIIGLSTLFLSIAAMMVAFCAALLIMLVGQRWLVIPIVLVASIPVTLFAWLQSPLLVEIFISTYGSGIFKRKMKRWL</sequence>
<dbReference type="EMBL" id="BPVZ01000084">
    <property type="protein sequence ID" value="GKV29727.1"/>
    <property type="molecule type" value="Genomic_DNA"/>
</dbReference>
<organism evidence="3 4">
    <name type="scientific">Rubroshorea leprosula</name>
    <dbReference type="NCBI Taxonomy" id="152421"/>
    <lineage>
        <taxon>Eukaryota</taxon>
        <taxon>Viridiplantae</taxon>
        <taxon>Streptophyta</taxon>
        <taxon>Embryophyta</taxon>
        <taxon>Tracheophyta</taxon>
        <taxon>Spermatophyta</taxon>
        <taxon>Magnoliopsida</taxon>
        <taxon>eudicotyledons</taxon>
        <taxon>Gunneridae</taxon>
        <taxon>Pentapetalae</taxon>
        <taxon>rosids</taxon>
        <taxon>malvids</taxon>
        <taxon>Malvales</taxon>
        <taxon>Dipterocarpaceae</taxon>
        <taxon>Rubroshorea</taxon>
    </lineage>
</organism>
<gene>
    <name evidence="3" type="ORF">SLEP1_g38629</name>
</gene>
<reference evidence="3 4" key="1">
    <citation type="journal article" date="2021" name="Commun. Biol.">
        <title>The genome of Shorea leprosula (Dipterocarpaceae) highlights the ecological relevance of drought in aseasonal tropical rainforests.</title>
        <authorList>
            <person name="Ng K.K.S."/>
            <person name="Kobayashi M.J."/>
            <person name="Fawcett J.A."/>
            <person name="Hatakeyama M."/>
            <person name="Paape T."/>
            <person name="Ng C.H."/>
            <person name="Ang C.C."/>
            <person name="Tnah L.H."/>
            <person name="Lee C.T."/>
            <person name="Nishiyama T."/>
            <person name="Sese J."/>
            <person name="O'Brien M.J."/>
            <person name="Copetti D."/>
            <person name="Mohd Noor M.I."/>
            <person name="Ong R.C."/>
            <person name="Putra M."/>
            <person name="Sireger I.Z."/>
            <person name="Indrioko S."/>
            <person name="Kosugi Y."/>
            <person name="Izuno A."/>
            <person name="Isagi Y."/>
            <person name="Lee S.L."/>
            <person name="Shimizu K.K."/>
        </authorList>
    </citation>
    <scope>NUCLEOTIDE SEQUENCE [LARGE SCALE GENOMIC DNA]</scope>
    <source>
        <strain evidence="3">214</strain>
    </source>
</reference>
<dbReference type="GO" id="GO:0016020">
    <property type="term" value="C:membrane"/>
    <property type="evidence" value="ECO:0007669"/>
    <property type="project" value="TreeGrafter"/>
</dbReference>
<feature type="domain" description="PGG" evidence="2">
    <location>
        <begin position="103"/>
        <end position="215"/>
    </location>
</feature>
<feature type="transmembrane region" description="Helical" evidence="1">
    <location>
        <begin position="149"/>
        <end position="171"/>
    </location>
</feature>
<keyword evidence="1" id="KW-0812">Transmembrane</keyword>
<evidence type="ECO:0000313" key="4">
    <source>
        <dbReference type="Proteomes" id="UP001054252"/>
    </source>
</evidence>
<keyword evidence="1" id="KW-1133">Transmembrane helix</keyword>